<evidence type="ECO:0000313" key="2">
    <source>
        <dbReference type="Proteomes" id="UP000216345"/>
    </source>
</evidence>
<evidence type="ECO:0000313" key="1">
    <source>
        <dbReference type="EMBL" id="OYR12860.1"/>
    </source>
</evidence>
<accession>A0A256FDN5</accession>
<dbReference type="Proteomes" id="UP000216345">
    <property type="component" value="Unassembled WGS sequence"/>
</dbReference>
<protein>
    <submittedName>
        <fullName evidence="1">Uncharacterized protein</fullName>
    </submittedName>
</protein>
<name>A0A256FDN5_9HYPH</name>
<dbReference type="EMBL" id="NNRK01000029">
    <property type="protein sequence ID" value="OYR12860.1"/>
    <property type="molecule type" value="Genomic_DNA"/>
</dbReference>
<keyword evidence="2" id="KW-1185">Reference proteome</keyword>
<sequence length="45" mass="5231">MDDEHTDLRWFSLGEAENLSDLALQEYRSLFGTLRHKQPKISNPA</sequence>
<dbReference type="AlphaFoldDB" id="A0A256FDN5"/>
<gene>
    <name evidence="1" type="ORF">CEV32_1035</name>
</gene>
<proteinExistence type="predicted"/>
<reference evidence="1 2" key="1">
    <citation type="submission" date="2017-07" db="EMBL/GenBank/DDBJ databases">
        <title>Phylogenetic study on the rhizospheric bacterium Ochrobactrum sp. A44.</title>
        <authorList>
            <person name="Krzyzanowska D.M."/>
            <person name="Ossowicki A."/>
            <person name="Rajewska M."/>
            <person name="Maciag T."/>
            <person name="Kaczynski Z."/>
            <person name="Czerwicka M."/>
            <person name="Jafra S."/>
        </authorList>
    </citation>
    <scope>NUCLEOTIDE SEQUENCE [LARGE SCALE GENOMIC DNA]</scope>
    <source>
        <strain evidence="1 2">PR17</strain>
    </source>
</reference>
<organism evidence="1 2">
    <name type="scientific">Brucella rhizosphaerae</name>
    <dbReference type="NCBI Taxonomy" id="571254"/>
    <lineage>
        <taxon>Bacteria</taxon>
        <taxon>Pseudomonadati</taxon>
        <taxon>Pseudomonadota</taxon>
        <taxon>Alphaproteobacteria</taxon>
        <taxon>Hyphomicrobiales</taxon>
        <taxon>Brucellaceae</taxon>
        <taxon>Brucella/Ochrobactrum group</taxon>
        <taxon>Brucella</taxon>
    </lineage>
</organism>
<comment type="caution">
    <text evidence="1">The sequence shown here is derived from an EMBL/GenBank/DDBJ whole genome shotgun (WGS) entry which is preliminary data.</text>
</comment>